<feature type="compositionally biased region" description="Low complexity" evidence="6">
    <location>
        <begin position="853"/>
        <end position="865"/>
    </location>
</feature>
<keyword evidence="5" id="KW-0067">ATP-binding</keyword>
<feature type="compositionally biased region" description="Basic and acidic residues" evidence="6">
    <location>
        <begin position="1274"/>
        <end position="1289"/>
    </location>
</feature>
<dbReference type="VEuPathDB" id="ToxoDB:NCLIV_048210"/>
<dbReference type="InterPro" id="IPR011009">
    <property type="entry name" value="Kinase-like_dom_sf"/>
</dbReference>
<evidence type="ECO:0000256" key="1">
    <source>
        <dbReference type="ARBA" id="ARBA00022527"/>
    </source>
</evidence>
<dbReference type="eggNOG" id="KOG0671">
    <property type="taxonomic scope" value="Eukaryota"/>
</dbReference>
<dbReference type="InParanoid" id="F0VMB3"/>
<feature type="compositionally biased region" description="Basic residues" evidence="6">
    <location>
        <begin position="1175"/>
        <end position="1184"/>
    </location>
</feature>
<feature type="compositionally biased region" description="Low complexity" evidence="6">
    <location>
        <begin position="1195"/>
        <end position="1209"/>
    </location>
</feature>
<feature type="compositionally biased region" description="Basic and acidic residues" evidence="6">
    <location>
        <begin position="1247"/>
        <end position="1265"/>
    </location>
</feature>
<organism evidence="8 10">
    <name type="scientific">Neospora caninum (strain Liverpool)</name>
    <dbReference type="NCBI Taxonomy" id="572307"/>
    <lineage>
        <taxon>Eukaryota</taxon>
        <taxon>Sar</taxon>
        <taxon>Alveolata</taxon>
        <taxon>Apicomplexa</taxon>
        <taxon>Conoidasida</taxon>
        <taxon>Coccidia</taxon>
        <taxon>Eucoccidiorida</taxon>
        <taxon>Eimeriorina</taxon>
        <taxon>Sarcocystidae</taxon>
        <taxon>Neospora</taxon>
    </lineage>
</organism>
<feature type="compositionally biased region" description="Basic and acidic residues" evidence="6">
    <location>
        <begin position="1130"/>
        <end position="1145"/>
    </location>
</feature>
<dbReference type="GO" id="GO:0005524">
    <property type="term" value="F:ATP binding"/>
    <property type="evidence" value="ECO:0007669"/>
    <property type="project" value="UniProtKB-KW"/>
</dbReference>
<feature type="compositionally biased region" description="Basic residues" evidence="6">
    <location>
        <begin position="1118"/>
        <end position="1129"/>
    </location>
</feature>
<reference evidence="10" key="3">
    <citation type="journal article" date="2012" name="PLoS Pathog.">
        <title>Comparative genomics of the apicomplexan parasites Toxoplasma gondii and Neospora caninum: Coccidia differing in host range and transmission strategy.</title>
        <authorList>
            <person name="Reid A.J."/>
            <person name="Vermont S.J."/>
            <person name="Cotton J.A."/>
            <person name="Harris D."/>
            <person name="Hill-Cawthorne G.A."/>
            <person name="Konen-Waisman S."/>
            <person name="Latham S.M."/>
            <person name="Mourier T."/>
            <person name="Norton R."/>
            <person name="Quail M.A."/>
            <person name="Sanders M."/>
            <person name="Shanmugam D."/>
            <person name="Sohal A."/>
            <person name="Wasmuth J.D."/>
            <person name="Brunk B."/>
            <person name="Grigg M.E."/>
            <person name="Howard J.C."/>
            <person name="Parkinson J."/>
            <person name="Roos D.S."/>
            <person name="Trees A.J."/>
            <person name="Berriman M."/>
            <person name="Pain A."/>
            <person name="Wastling J.M."/>
        </authorList>
    </citation>
    <scope>NUCLEOTIDE SEQUENCE [LARGE SCALE GENOMIC DNA]</scope>
    <source>
        <strain evidence="10">Liverpool</strain>
    </source>
</reference>
<keyword evidence="1" id="KW-0723">Serine/threonine-protein kinase</keyword>
<gene>
    <name evidence="9" type="ORF">BN1204_048210</name>
    <name evidence="8" type="ORF">NCLIV_048210</name>
</gene>
<evidence type="ECO:0000256" key="3">
    <source>
        <dbReference type="ARBA" id="ARBA00022741"/>
    </source>
</evidence>
<dbReference type="RefSeq" id="XP_003884421.1">
    <property type="nucleotide sequence ID" value="XM_003884372.1"/>
</dbReference>
<feature type="compositionally biased region" description="Polar residues" evidence="6">
    <location>
        <begin position="1015"/>
        <end position="1033"/>
    </location>
</feature>
<feature type="compositionally biased region" description="Basic residues" evidence="6">
    <location>
        <begin position="1290"/>
        <end position="1307"/>
    </location>
</feature>
<protein>
    <submittedName>
        <fullName evidence="9">Protein kinase, putative</fullName>
    </submittedName>
</protein>
<dbReference type="Proteomes" id="UP000007494">
    <property type="component" value="Chromosome X"/>
</dbReference>
<dbReference type="GO" id="GO:0004674">
    <property type="term" value="F:protein serine/threonine kinase activity"/>
    <property type="evidence" value="ECO:0007669"/>
    <property type="project" value="UniProtKB-KW"/>
</dbReference>
<dbReference type="OrthoDB" id="283111at2759"/>
<reference evidence="8" key="1">
    <citation type="submission" date="2011-02" db="EMBL/GenBank/DDBJ databases">
        <authorList>
            <person name="Aslett M."/>
        </authorList>
    </citation>
    <scope>NUCLEOTIDE SEQUENCE</scope>
    <source>
        <strain evidence="8">Liverpool</strain>
    </source>
</reference>
<feature type="region of interest" description="Disordered" evidence="6">
    <location>
        <begin position="37"/>
        <end position="171"/>
    </location>
</feature>
<dbReference type="SMART" id="SM00220">
    <property type="entry name" value="S_TKc"/>
    <property type="match status" value="1"/>
</dbReference>
<feature type="compositionally biased region" description="Basic and acidic residues" evidence="6">
    <location>
        <begin position="1763"/>
        <end position="1780"/>
    </location>
</feature>
<sequence length="1851" mass="205372">MSWDSQASLCHPEKVPFLVPSSREQRSVGWESGVLQPSLSFSSNPAGNRSLSGDCASSLPEASQPSRAKAPCRLPASPAPYPQDAFSPSSVSLAPSEFSREGEGRPFVESHLPLSPPSPSPHAVFSPLLPFSSSLVSSLTSPVDAPPLYEAREDREPSRCTSSRERGDEAECRAKSLLRTFSDDRGDAASSSAFFLPRRRPEASRDSGHGIAHRVERNGEHFHSLSPGVSPSGAEREPVRYVHALFSGCPTADGRAQDKATEARDRLLSALPSSGAASPSRGEEVAKVSRRGHPNRHHHRTTDHLSAELLYDAPHAYAISSFPSLGAERLREPARGRKRRDRETTLDFAASREGGACLDFYSPGGFREEADATPRERGRKIAASVPLREAPGSAREDKVLPAGTGRVVASKETKTGRGRRRRRARARRRAARLRQASGHLTQEECPEAQPTDRSPAPEEPGAKASPGGDPGRKKRVKTRAEENGQPRPGIEGGPGSSAAARGGALEKSRLSSKLAQGGQASDCESESRVLSSFYPVYAPPVSSPLPSYVSSSSGLYSSSRGVSWAPRAPEGLDPSHVEPIPPRYFSCSSRLPSSVYGDLPSSVLSADLPSVPPGPYFASFSAAPPSLSPSSLPFLCPSAHAPPLPFSAFGVPPAHCCGARCISSPHSLCSASLPKGGVDGPALLGFPPCSFSHPFGPAVSATGAAASQDPAGLPPVHGRLPSGIFVRPEDRFRLWRYCLWQLQRQAARRREKRSGSGRRRRVRSRGRSDSSCSSPGLFSSKKRRARERGRDGARDRKRHRVREASRHETAPDASQRHGSPPVKERRRSAPSRNSQQTPKERVGAETERHGCLRRSASVSSRTRSAGDTGERQERDRLHPGVLTPTPGALGAFSPSALPASAWAPLGRVSEARSGEEGEMGDTSSSRSRRSHRRRHDWGGEGRRERTGGSRRSRTRYKVREQGRSASFRPLSVSGGTEEGKRKSGEERTKRKAEHTLGSGVSSMYRVGVSDREEPSNSLPSSQRDGQGLSSVRSTACERGSGACATSGKSAGPREGSWNGTASVHRHHKRRDGRGESEGGEGDERRGRADEKPEKEGNRGNFAKRSKGSFASQKDLGRDRKRGGSPKRLHRDSEARDENGDRENRIRAQRLVRGDGASSRSQEADASDGRRAVRDSRRKTRRGRSLRSDSSFAHASRQGQAASGRSSSSRRASRDRAKRRKDERRGRSDGDSYHSRKRRRDGRSSQSDLRERSPKRGEERARDARESPFPGGARSRGDRREREKHDEKRGHERRKMSCSSRSPHRSRRERSASHGARRERRERKERERRRGESSSSGRSRRYERRKRRYGEDSCTRYESYSQRAFFPPSPFFYPSRRPSQFPSLLMKHHRPPVERYKKHFRFSEISWREKRQKDREKKQDRDERGERKRAGTRRRDAAERRRAKKKEKKEDAGSKDDIVHFDWRPGMWLSDRYRVLDKMGEGTFGRVLRCADVHTQRDVAIKVVRDVSRYTSAAKIEVDILREINERDAGSVSSLSPAYSSSHCVRLHDAFLYKSRHMCLVFEKLGKSLYDLLTDNHYQGFYLEDIRIVAKQCLIALAFLRVCRLTHTDLKPENILLLDDVLIPVPAPRPSSSSSSKGRYLRPAKVGVKVIDFGSATFEDDYHSSLINTRQYRAPEVILGLGWDMSSDVWSLGCILMELYTGNLLFRTHEHLEHLAMMERIIGPMPPNMLEAAVSTDGRRYLSPSSLASNPSETLAYPPFFEAGEDRDRRDKDRRDEREQTTSRLRLHWPEGASSTNSEERVRNCVPLHALVLPHHRAFADFVSSLLQIDPQARPTPGDALLHPFFAADLTE</sequence>
<dbReference type="PANTHER" id="PTHR45646:SF11">
    <property type="entry name" value="SERINE_THREONINE-PROTEIN KINASE DOA"/>
    <property type="match status" value="1"/>
</dbReference>
<accession>F0VMB3</accession>
<feature type="compositionally biased region" description="Basic and acidic residues" evidence="6">
    <location>
        <begin position="98"/>
        <end position="108"/>
    </location>
</feature>
<feature type="compositionally biased region" description="Low complexity" evidence="6">
    <location>
        <begin position="888"/>
        <end position="905"/>
    </location>
</feature>
<feature type="compositionally biased region" description="Basic residues" evidence="6">
    <location>
        <begin position="1337"/>
        <end position="1347"/>
    </location>
</feature>
<evidence type="ECO:0000256" key="6">
    <source>
        <dbReference type="SAM" id="MobiDB-lite"/>
    </source>
</evidence>
<feature type="region of interest" description="Disordered" evidence="6">
    <location>
        <begin position="183"/>
        <end position="207"/>
    </location>
</feature>
<name>F0VMB3_NEOCL</name>
<feature type="compositionally biased region" description="Basic and acidic residues" evidence="6">
    <location>
        <begin position="1072"/>
        <end position="1097"/>
    </location>
</feature>
<feature type="region of interest" description="Disordered" evidence="6">
    <location>
        <begin position="363"/>
        <end position="525"/>
    </location>
</feature>
<dbReference type="PROSITE" id="PS00108">
    <property type="entry name" value="PROTEIN_KINASE_ST"/>
    <property type="match status" value="1"/>
</dbReference>
<dbReference type="SUPFAM" id="SSF56112">
    <property type="entry name" value="Protein kinase-like (PK-like)"/>
    <property type="match status" value="1"/>
</dbReference>
<evidence type="ECO:0000256" key="2">
    <source>
        <dbReference type="ARBA" id="ARBA00022679"/>
    </source>
</evidence>
<dbReference type="InterPro" id="IPR051175">
    <property type="entry name" value="CLK_kinases"/>
</dbReference>
<dbReference type="OMA" id="RCADVHT"/>
<evidence type="ECO:0000313" key="10">
    <source>
        <dbReference type="Proteomes" id="UP000007494"/>
    </source>
</evidence>
<feature type="compositionally biased region" description="Basic and acidic residues" evidence="6">
    <location>
        <begin position="868"/>
        <end position="878"/>
    </location>
</feature>
<feature type="compositionally biased region" description="Basic and acidic residues" evidence="6">
    <location>
        <begin position="977"/>
        <end position="988"/>
    </location>
</feature>
<feature type="compositionally biased region" description="Basic and acidic residues" evidence="6">
    <location>
        <begin position="838"/>
        <end position="850"/>
    </location>
</feature>
<reference evidence="9" key="4">
    <citation type="journal article" date="2015" name="PLoS ONE">
        <title>Comprehensive Evaluation of Toxoplasma gondii VEG and Neospora caninum LIV Genomes with Tachyzoite Stage Transcriptome and Proteome Defines Novel Transcript Features.</title>
        <authorList>
            <person name="Ramaprasad A."/>
            <person name="Mourier T."/>
            <person name="Naeem R."/>
            <person name="Malas T.B."/>
            <person name="Moussa E."/>
            <person name="Panigrahi A."/>
            <person name="Vermont S.J."/>
            <person name="Otto T.D."/>
            <person name="Wastling J."/>
            <person name="Pain A."/>
        </authorList>
    </citation>
    <scope>NUCLEOTIDE SEQUENCE</scope>
    <source>
        <strain evidence="9">Liverpool</strain>
    </source>
</reference>
<keyword evidence="10" id="KW-1185">Reference proteome</keyword>
<feature type="region of interest" description="Disordered" evidence="6">
    <location>
        <begin position="748"/>
        <end position="1357"/>
    </location>
</feature>
<evidence type="ECO:0000313" key="9">
    <source>
        <dbReference type="EMBL" id="CEL69098.1"/>
    </source>
</evidence>
<feature type="region of interest" description="Disordered" evidence="6">
    <location>
        <begin position="1740"/>
        <end position="1800"/>
    </location>
</feature>
<feature type="domain" description="Protein kinase" evidence="7">
    <location>
        <begin position="1472"/>
        <end position="1845"/>
    </location>
</feature>
<dbReference type="EMBL" id="LN714485">
    <property type="protein sequence ID" value="CEL69098.1"/>
    <property type="molecule type" value="Genomic_DNA"/>
</dbReference>
<evidence type="ECO:0000256" key="4">
    <source>
        <dbReference type="ARBA" id="ARBA00022777"/>
    </source>
</evidence>
<dbReference type="Pfam" id="PF00069">
    <property type="entry name" value="Pkinase"/>
    <property type="match status" value="1"/>
</dbReference>
<dbReference type="GeneID" id="13442322"/>
<dbReference type="CDD" id="cd14134">
    <property type="entry name" value="PKc_CLK"/>
    <property type="match status" value="1"/>
</dbReference>
<dbReference type="EMBL" id="FR823391">
    <property type="protein sequence ID" value="CBZ54391.1"/>
    <property type="molecule type" value="Genomic_DNA"/>
</dbReference>
<evidence type="ECO:0000313" key="8">
    <source>
        <dbReference type="EMBL" id="CBZ54391.1"/>
    </source>
</evidence>
<evidence type="ECO:0000259" key="7">
    <source>
        <dbReference type="PROSITE" id="PS50011"/>
    </source>
</evidence>
<keyword evidence="3" id="KW-0547">Nucleotide-binding</keyword>
<feature type="compositionally biased region" description="Basic and acidic residues" evidence="6">
    <location>
        <begin position="150"/>
        <end position="171"/>
    </location>
</feature>
<proteinExistence type="predicted"/>
<keyword evidence="2" id="KW-0808">Transferase</keyword>
<feature type="region of interest" description="Disordered" evidence="6">
    <location>
        <begin position="269"/>
        <end position="304"/>
    </location>
</feature>
<feature type="compositionally biased region" description="Polar residues" evidence="6">
    <location>
        <begin position="37"/>
        <end position="51"/>
    </location>
</feature>
<dbReference type="Gene3D" id="3.30.200.20">
    <property type="entry name" value="Phosphorylase Kinase, domain 1"/>
    <property type="match status" value="1"/>
</dbReference>
<feature type="region of interest" description="Disordered" evidence="6">
    <location>
        <begin position="1410"/>
        <end position="1450"/>
    </location>
</feature>
<dbReference type="Gene3D" id="1.10.510.10">
    <property type="entry name" value="Transferase(Phosphotransferase) domain 1"/>
    <property type="match status" value="1"/>
</dbReference>
<feature type="compositionally biased region" description="Basic and acidic residues" evidence="6">
    <location>
        <begin position="936"/>
        <end position="947"/>
    </location>
</feature>
<feature type="compositionally biased region" description="Basic residues" evidence="6">
    <location>
        <begin position="288"/>
        <end position="301"/>
    </location>
</feature>
<feature type="compositionally biased region" description="Basic and acidic residues" evidence="6">
    <location>
        <begin position="1222"/>
        <end position="1233"/>
    </location>
</feature>
<feature type="compositionally biased region" description="Basic and acidic residues" evidence="6">
    <location>
        <begin position="1410"/>
        <end position="1439"/>
    </location>
</feature>
<dbReference type="PROSITE" id="PS50011">
    <property type="entry name" value="PROTEIN_KINASE_DOM"/>
    <property type="match status" value="1"/>
</dbReference>
<feature type="compositionally biased region" description="Polar residues" evidence="6">
    <location>
        <begin position="1742"/>
        <end position="1752"/>
    </location>
</feature>
<feature type="compositionally biased region" description="Basic and acidic residues" evidence="6">
    <location>
        <begin position="366"/>
        <end position="376"/>
    </location>
</feature>
<dbReference type="PANTHER" id="PTHR45646">
    <property type="entry name" value="SERINE/THREONINE-PROTEIN KINASE DOA-RELATED"/>
    <property type="match status" value="1"/>
</dbReference>
<feature type="compositionally biased region" description="Basic residues" evidence="6">
    <location>
        <begin position="926"/>
        <end position="935"/>
    </location>
</feature>
<dbReference type="GO" id="GO:0005634">
    <property type="term" value="C:nucleus"/>
    <property type="evidence" value="ECO:0007669"/>
    <property type="project" value="TreeGrafter"/>
</dbReference>
<feature type="compositionally biased region" description="Low complexity" evidence="6">
    <location>
        <begin position="121"/>
        <end position="143"/>
    </location>
</feature>
<feature type="compositionally biased region" description="Low complexity" evidence="6">
    <location>
        <begin position="269"/>
        <end position="280"/>
    </location>
</feature>
<dbReference type="InterPro" id="IPR000719">
    <property type="entry name" value="Prot_kinase_dom"/>
</dbReference>
<evidence type="ECO:0000256" key="5">
    <source>
        <dbReference type="ARBA" id="ARBA00022840"/>
    </source>
</evidence>
<feature type="compositionally biased region" description="Basic and acidic residues" evidence="6">
    <location>
        <begin position="1321"/>
        <end position="1331"/>
    </location>
</feature>
<feature type="compositionally biased region" description="Basic residues" evidence="6">
    <location>
        <begin position="1210"/>
        <end position="1221"/>
    </location>
</feature>
<feature type="compositionally biased region" description="Basic residues" evidence="6">
    <location>
        <begin position="416"/>
        <end position="432"/>
    </location>
</feature>
<dbReference type="InterPro" id="IPR008271">
    <property type="entry name" value="Ser/Thr_kinase_AS"/>
</dbReference>
<feature type="compositionally biased region" description="Basic residues" evidence="6">
    <location>
        <begin position="748"/>
        <end position="765"/>
    </location>
</feature>
<reference evidence="8" key="2">
    <citation type="submission" date="2011-03" db="EMBL/GenBank/DDBJ databases">
        <title>Comparative genomics and transcriptomics of Neospora caninum and Toxoplasma gondii.</title>
        <authorList>
            <person name="Reid A.J."/>
            <person name="Sohal A."/>
            <person name="Harris D."/>
            <person name="Quail M."/>
            <person name="Sanders M."/>
            <person name="Berriman M."/>
            <person name="Wastling J.M."/>
            <person name="Pain A."/>
        </authorList>
    </citation>
    <scope>NUCLEOTIDE SEQUENCE</scope>
    <source>
        <strain evidence="8">Liverpool</strain>
    </source>
</reference>
<keyword evidence="4 9" id="KW-0418">Kinase</keyword>